<evidence type="ECO:0000313" key="1">
    <source>
        <dbReference type="EMBL" id="GIQ92101.1"/>
    </source>
</evidence>
<reference evidence="1 2" key="1">
    <citation type="journal article" date="2018" name="PLoS ONE">
        <title>The draft genome of Kipferlia bialata reveals reductive genome evolution in fornicate parasites.</title>
        <authorList>
            <person name="Tanifuji G."/>
            <person name="Takabayashi S."/>
            <person name="Kume K."/>
            <person name="Takagi M."/>
            <person name="Nakayama T."/>
            <person name="Kamikawa R."/>
            <person name="Inagaki Y."/>
            <person name="Hashimoto T."/>
        </authorList>
    </citation>
    <scope>NUCLEOTIDE SEQUENCE [LARGE SCALE GENOMIC DNA]</scope>
    <source>
        <strain evidence="1">NY0173</strain>
    </source>
</reference>
<dbReference type="Proteomes" id="UP000265618">
    <property type="component" value="Unassembled WGS sequence"/>
</dbReference>
<sequence length="76" mass="8250">VLSGSDWGVTPYPYSEEFGAMTKEEKIRFIFSASTGYLFPMHLSLPGLDPDNMPTTVQDLRAAGSIGLTTEGCFLS</sequence>
<feature type="non-terminal residue" evidence="1">
    <location>
        <position position="76"/>
    </location>
</feature>
<evidence type="ECO:0000313" key="2">
    <source>
        <dbReference type="Proteomes" id="UP000265618"/>
    </source>
</evidence>
<feature type="non-terminal residue" evidence="1">
    <location>
        <position position="1"/>
    </location>
</feature>
<gene>
    <name evidence="1" type="ORF">KIPB_015679</name>
</gene>
<accession>A0A9K3DAV2</accession>
<proteinExistence type="predicted"/>
<dbReference type="AlphaFoldDB" id="A0A9K3DAV2"/>
<name>A0A9K3DAV2_9EUKA</name>
<keyword evidence="2" id="KW-1185">Reference proteome</keyword>
<organism evidence="1 2">
    <name type="scientific">Kipferlia bialata</name>
    <dbReference type="NCBI Taxonomy" id="797122"/>
    <lineage>
        <taxon>Eukaryota</taxon>
        <taxon>Metamonada</taxon>
        <taxon>Carpediemonas-like organisms</taxon>
        <taxon>Kipferlia</taxon>
    </lineage>
</organism>
<dbReference type="EMBL" id="BDIP01008971">
    <property type="protein sequence ID" value="GIQ92101.1"/>
    <property type="molecule type" value="Genomic_DNA"/>
</dbReference>
<comment type="caution">
    <text evidence="1">The sequence shown here is derived from an EMBL/GenBank/DDBJ whole genome shotgun (WGS) entry which is preliminary data.</text>
</comment>
<protein>
    <submittedName>
        <fullName evidence="1">Uncharacterized protein</fullName>
    </submittedName>
</protein>